<comment type="caution">
    <text evidence="1">The sequence shown here is derived from an EMBL/GenBank/DDBJ whole genome shotgun (WGS) entry which is preliminary data.</text>
</comment>
<proteinExistence type="predicted"/>
<dbReference type="AlphaFoldDB" id="A0A417YPT7"/>
<organism evidence="1 2">
    <name type="scientific">Neobacillus notoginsengisoli</name>
    <dbReference type="NCBI Taxonomy" id="1578198"/>
    <lineage>
        <taxon>Bacteria</taxon>
        <taxon>Bacillati</taxon>
        <taxon>Bacillota</taxon>
        <taxon>Bacilli</taxon>
        <taxon>Bacillales</taxon>
        <taxon>Bacillaceae</taxon>
        <taxon>Neobacillus</taxon>
    </lineage>
</organism>
<dbReference type="RefSeq" id="WP_118923048.1">
    <property type="nucleotide sequence ID" value="NZ_QWEG01000012.1"/>
</dbReference>
<accession>A0A417YPT7</accession>
<name>A0A417YPT7_9BACI</name>
<sequence length="208" mass="24807">MKKSYSKWNLLQEQLAGFVDNRGLLKFLMTNRKYVTVKIPYYDYIRGKVFIEDLRDNFKDEVPIQFDFSLLLYMLYDDFLNQIKRGAKNQQIADYLIAGTKSYFQKKKKKKRVMKPISKTLIEFETIEEEEYDEEEGQTAFLDLRMKESEILRAEVLIHDLQPYFKGQIEVSIEDVITIVYLDFIQNIKKEGNSIKVQQSIIAHLKRF</sequence>
<dbReference type="OrthoDB" id="2866249at2"/>
<dbReference type="Proteomes" id="UP000284416">
    <property type="component" value="Unassembled WGS sequence"/>
</dbReference>
<protein>
    <submittedName>
        <fullName evidence="1">Uncharacterized protein</fullName>
    </submittedName>
</protein>
<reference evidence="1 2" key="1">
    <citation type="journal article" date="2017" name="Int. J. Syst. Evol. Microbiol.">
        <title>Bacillus notoginsengisoli sp. nov., a novel bacterium isolated from the rhizosphere of Panax notoginseng.</title>
        <authorList>
            <person name="Zhang M.Y."/>
            <person name="Cheng J."/>
            <person name="Cai Y."/>
            <person name="Zhang T.Y."/>
            <person name="Wu Y.Y."/>
            <person name="Manikprabhu D."/>
            <person name="Li W.J."/>
            <person name="Zhang Y.X."/>
        </authorList>
    </citation>
    <scope>NUCLEOTIDE SEQUENCE [LARGE SCALE GENOMIC DNA]</scope>
    <source>
        <strain evidence="1 2">JCM 30743</strain>
    </source>
</reference>
<gene>
    <name evidence="1" type="ORF">D1B31_18120</name>
</gene>
<keyword evidence="2" id="KW-1185">Reference proteome</keyword>
<evidence type="ECO:0000313" key="1">
    <source>
        <dbReference type="EMBL" id="RHW36005.1"/>
    </source>
</evidence>
<evidence type="ECO:0000313" key="2">
    <source>
        <dbReference type="Proteomes" id="UP000284416"/>
    </source>
</evidence>
<dbReference type="EMBL" id="QWEG01000012">
    <property type="protein sequence ID" value="RHW36005.1"/>
    <property type="molecule type" value="Genomic_DNA"/>
</dbReference>